<sequence length="89" mass="10866">MQIRFNRIFVKQYQRAGRKIKSTFDYRLQLFQKDIYNPILNNHSLTGEYKYCRSININGDWRAIYREDRENDEIVITFLALGTHSKLYR</sequence>
<dbReference type="InterPro" id="IPR035093">
    <property type="entry name" value="RelE/ParE_toxin_dom_sf"/>
</dbReference>
<evidence type="ECO:0000313" key="3">
    <source>
        <dbReference type="Proteomes" id="UP000034539"/>
    </source>
</evidence>
<gene>
    <name evidence="2" type="ORF">UT63_C0065G0004</name>
</gene>
<dbReference type="EMBL" id="LBXN01000065">
    <property type="protein sequence ID" value="KKR31596.1"/>
    <property type="molecule type" value="Genomic_DNA"/>
</dbReference>
<organism evidence="2 3">
    <name type="scientific">Candidatus Gottesmanbacteria bacterium GW2011_GWC2_39_8</name>
    <dbReference type="NCBI Taxonomy" id="1618450"/>
    <lineage>
        <taxon>Bacteria</taxon>
        <taxon>Candidatus Gottesmaniibacteriota</taxon>
    </lineage>
</organism>
<keyword evidence="1" id="KW-1277">Toxin-antitoxin system</keyword>
<name>A0A0G0Q2M3_9BACT</name>
<dbReference type="Proteomes" id="UP000034539">
    <property type="component" value="Unassembled WGS sequence"/>
</dbReference>
<protein>
    <recommendedName>
        <fullName evidence="4">Addiction module toxin, RelE/StbE family</fullName>
    </recommendedName>
</protein>
<dbReference type="InterPro" id="IPR007712">
    <property type="entry name" value="RelE/ParE_toxin"/>
</dbReference>
<comment type="caution">
    <text evidence="2">The sequence shown here is derived from an EMBL/GenBank/DDBJ whole genome shotgun (WGS) entry which is preliminary data.</text>
</comment>
<dbReference type="Gene3D" id="3.30.2310.20">
    <property type="entry name" value="RelE-like"/>
    <property type="match status" value="1"/>
</dbReference>
<evidence type="ECO:0000313" key="2">
    <source>
        <dbReference type="EMBL" id="KKR31596.1"/>
    </source>
</evidence>
<proteinExistence type="predicted"/>
<dbReference type="Pfam" id="PF15738">
    <property type="entry name" value="YafQ_toxin"/>
    <property type="match status" value="1"/>
</dbReference>
<dbReference type="SUPFAM" id="SSF143011">
    <property type="entry name" value="RelE-like"/>
    <property type="match status" value="1"/>
</dbReference>
<dbReference type="AlphaFoldDB" id="A0A0G0Q2M3"/>
<evidence type="ECO:0000256" key="1">
    <source>
        <dbReference type="ARBA" id="ARBA00022649"/>
    </source>
</evidence>
<dbReference type="InterPro" id="IPR004386">
    <property type="entry name" value="Toxin_YafQ-like"/>
</dbReference>
<accession>A0A0G0Q2M3</accession>
<dbReference type="NCBIfam" id="TIGR02385">
    <property type="entry name" value="RelE_StbE"/>
    <property type="match status" value="1"/>
</dbReference>
<reference evidence="2 3" key="1">
    <citation type="journal article" date="2015" name="Nature">
        <title>rRNA introns, odd ribosomes, and small enigmatic genomes across a large radiation of phyla.</title>
        <authorList>
            <person name="Brown C.T."/>
            <person name="Hug L.A."/>
            <person name="Thomas B.C."/>
            <person name="Sharon I."/>
            <person name="Castelle C.J."/>
            <person name="Singh A."/>
            <person name="Wilkins M.J."/>
            <person name="Williams K.H."/>
            <person name="Banfield J.F."/>
        </authorList>
    </citation>
    <scope>NUCLEOTIDE SEQUENCE [LARGE SCALE GENOMIC DNA]</scope>
</reference>
<evidence type="ECO:0008006" key="4">
    <source>
        <dbReference type="Google" id="ProtNLM"/>
    </source>
</evidence>